<feature type="domain" description="HAMP" evidence="8">
    <location>
        <begin position="307"/>
        <end position="359"/>
    </location>
</feature>
<feature type="region of interest" description="Disordered" evidence="5">
    <location>
        <begin position="748"/>
        <end position="832"/>
    </location>
</feature>
<dbReference type="PROSITE" id="PS50885">
    <property type="entry name" value="HAMP"/>
    <property type="match status" value="2"/>
</dbReference>
<evidence type="ECO:0000313" key="10">
    <source>
        <dbReference type="Proteomes" id="UP000297053"/>
    </source>
</evidence>
<dbReference type="PANTHER" id="PTHR32089">
    <property type="entry name" value="METHYL-ACCEPTING CHEMOTAXIS PROTEIN MCPB"/>
    <property type="match status" value="1"/>
</dbReference>
<sequence length="832" mass="88906">MPLRTLRNAIERRYAYRFGLLLFLIFTLTGIAGASIYTTVDDRLDGETRDRLTSTAHGEADQIDNWFDRTDREIYSMRRTTAFRSGDQFRMGDRLVRLAEREAISGAYVVNESTGMATVNSGDSRITTDDDRITGNLSETVSTTVAGAAGTVEHSPPFRAPDETPVMLVATQIPSNDERAIVVVVELPALSERLLGSGEASNEGGTLSVTNDRGRVVLSDNHSQILTRDPTADGLDERANATGFYSHSAGGGTAVGYSGVEGQPWTVLHRVPSEQAYALKSTVGDRIVVLLGVLLLGLGVVGATIGRNTVRRLSDLEAHAAALDDGDLETPIETGREDEFGSVYDSLDRMRRSLRDQIDAVETERQRVEEAKASAQEARAEAEAAHREASTLATSLEARAQEFGESMELAADGDLTQRLDTDLETEAMRSIATAFNEMIEQLEETVSEIRSFASAVDEASDTVDTRSAAIRQASERASVSIEDISSAAAKQEEQLSRIDDSVSDLSKAIEEIADASDEVADRSRRAAQRGDAGRDLAETSASTMRRIERQADETAADIEQFEADIERVGDITTLIEDIADRTNMLALNASIEAARAGEDGDGFGVVADEIKRLSSEVQSATHEIDEIVEDVRDSAGDAATEMRTMQTTVEDGTETIEAGLREIEAIVDLVEAVDEGVQSIDALTDEQAASTREVEEMVADVAAHGSEMNETATDVSGAANEQTNSAAAIADSAQTLSDRATRLQTTVDGFAVDAEPSAETSPTGTDDAELSANDMAVEGKSETEIVVSPVGDDSDASERSDHDASTPSQGVTATADGGHPGPRAADTDDTDE</sequence>
<protein>
    <submittedName>
        <fullName evidence="9">Methyl-accepting chemotaxis protein</fullName>
    </submittedName>
</protein>
<evidence type="ECO:0000256" key="5">
    <source>
        <dbReference type="SAM" id="MobiDB-lite"/>
    </source>
</evidence>
<dbReference type="CDD" id="cd11386">
    <property type="entry name" value="MCP_signal"/>
    <property type="match status" value="1"/>
</dbReference>
<accession>A0A4D6KBT2</accession>
<dbReference type="InterPro" id="IPR003660">
    <property type="entry name" value="HAMP_dom"/>
</dbReference>
<dbReference type="PANTHER" id="PTHR32089:SF112">
    <property type="entry name" value="LYSOZYME-LIKE PROTEIN-RELATED"/>
    <property type="match status" value="1"/>
</dbReference>
<evidence type="ECO:0000256" key="6">
    <source>
        <dbReference type="SAM" id="Phobius"/>
    </source>
</evidence>
<dbReference type="Pfam" id="PF00672">
    <property type="entry name" value="HAMP"/>
    <property type="match status" value="2"/>
</dbReference>
<evidence type="ECO:0000259" key="7">
    <source>
        <dbReference type="PROSITE" id="PS50111"/>
    </source>
</evidence>
<feature type="transmembrane region" description="Helical" evidence="6">
    <location>
        <begin position="287"/>
        <end position="306"/>
    </location>
</feature>
<dbReference type="GO" id="GO:0016020">
    <property type="term" value="C:membrane"/>
    <property type="evidence" value="ECO:0007669"/>
    <property type="project" value="InterPro"/>
</dbReference>
<organism evidence="9 10">
    <name type="scientific">Halomicrobium mukohataei</name>
    <dbReference type="NCBI Taxonomy" id="57705"/>
    <lineage>
        <taxon>Archaea</taxon>
        <taxon>Methanobacteriati</taxon>
        <taxon>Methanobacteriota</taxon>
        <taxon>Stenosarchaea group</taxon>
        <taxon>Halobacteria</taxon>
        <taxon>Halobacteriales</taxon>
        <taxon>Haloarculaceae</taxon>
        <taxon>Halomicrobium</taxon>
    </lineage>
</organism>
<evidence type="ECO:0000256" key="2">
    <source>
        <dbReference type="ARBA" id="ARBA00029447"/>
    </source>
</evidence>
<name>A0A4D6KBT2_9EURY</name>
<gene>
    <name evidence="9" type="ORF">E5139_02960</name>
</gene>
<dbReference type="KEGG" id="halz:E5139_02960"/>
<dbReference type="SMART" id="SM00283">
    <property type="entry name" value="MA"/>
    <property type="match status" value="1"/>
</dbReference>
<dbReference type="OMA" id="GVIYAHT"/>
<dbReference type="Proteomes" id="UP000297053">
    <property type="component" value="Chromosome"/>
</dbReference>
<dbReference type="EMBL" id="CP039375">
    <property type="protein sequence ID" value="QCD64652.1"/>
    <property type="molecule type" value="Genomic_DNA"/>
</dbReference>
<dbReference type="Gene3D" id="1.10.287.950">
    <property type="entry name" value="Methyl-accepting chemotaxis protein"/>
    <property type="match status" value="1"/>
</dbReference>
<keyword evidence="4" id="KW-0175">Coiled coil</keyword>
<dbReference type="Gene3D" id="6.10.250.1910">
    <property type="match status" value="1"/>
</dbReference>
<comment type="similarity">
    <text evidence="2">Belongs to the methyl-accepting chemotaxis (MCP) protein family.</text>
</comment>
<feature type="coiled-coil region" evidence="4">
    <location>
        <begin position="344"/>
        <end position="388"/>
    </location>
</feature>
<proteinExistence type="inferred from homology"/>
<dbReference type="PROSITE" id="PS50111">
    <property type="entry name" value="CHEMOTAXIS_TRANSDUC_2"/>
    <property type="match status" value="1"/>
</dbReference>
<feature type="region of interest" description="Disordered" evidence="5">
    <location>
        <begin position="516"/>
        <end position="544"/>
    </location>
</feature>
<keyword evidence="6" id="KW-0812">Transmembrane</keyword>
<dbReference type="GO" id="GO:0007165">
    <property type="term" value="P:signal transduction"/>
    <property type="evidence" value="ECO:0007669"/>
    <property type="project" value="UniProtKB-KW"/>
</dbReference>
<evidence type="ECO:0000313" key="9">
    <source>
        <dbReference type="EMBL" id="QCD64652.1"/>
    </source>
</evidence>
<evidence type="ECO:0000256" key="1">
    <source>
        <dbReference type="ARBA" id="ARBA00023224"/>
    </source>
</evidence>
<evidence type="ECO:0000259" key="8">
    <source>
        <dbReference type="PROSITE" id="PS50885"/>
    </source>
</evidence>
<reference evidence="9 10" key="1">
    <citation type="submission" date="2019-04" db="EMBL/GenBank/DDBJ databases">
        <title>Complete genome sequence of Arthrobacter sp. ZXY-2 associated with effective atrazine degradation and salt adaptation.</title>
        <authorList>
            <person name="Zhao X."/>
        </authorList>
    </citation>
    <scope>NUCLEOTIDE SEQUENCE [LARGE SCALE GENOMIC DNA]</scope>
    <source>
        <strain evidence="10">ZP60</strain>
    </source>
</reference>
<dbReference type="Pfam" id="PF00015">
    <property type="entry name" value="MCPsignal"/>
    <property type="match status" value="1"/>
</dbReference>
<dbReference type="SUPFAM" id="SSF58104">
    <property type="entry name" value="Methyl-accepting chemotaxis protein (MCP) signaling domain"/>
    <property type="match status" value="2"/>
</dbReference>
<reference evidence="9 10" key="2">
    <citation type="submission" date="2019-04" db="EMBL/GenBank/DDBJ databases">
        <authorList>
            <person name="Yang S."/>
            <person name="Wei W."/>
        </authorList>
    </citation>
    <scope>NUCLEOTIDE SEQUENCE [LARGE SCALE GENOMIC DNA]</scope>
    <source>
        <strain evidence="10">ZP60</strain>
    </source>
</reference>
<dbReference type="CDD" id="cd06225">
    <property type="entry name" value="HAMP"/>
    <property type="match status" value="2"/>
</dbReference>
<dbReference type="SMART" id="SM00304">
    <property type="entry name" value="HAMP"/>
    <property type="match status" value="3"/>
</dbReference>
<evidence type="ECO:0000256" key="4">
    <source>
        <dbReference type="SAM" id="Coils"/>
    </source>
</evidence>
<keyword evidence="6" id="KW-1133">Transmembrane helix</keyword>
<keyword evidence="1 3" id="KW-0807">Transducer</keyword>
<evidence type="ECO:0000256" key="3">
    <source>
        <dbReference type="PROSITE-ProRule" id="PRU00284"/>
    </source>
</evidence>
<feature type="domain" description="Methyl-accepting transducer" evidence="7">
    <location>
        <begin position="466"/>
        <end position="702"/>
    </location>
</feature>
<keyword evidence="6" id="KW-0472">Membrane</keyword>
<dbReference type="AlphaFoldDB" id="A0A4D6KBT2"/>
<dbReference type="InterPro" id="IPR004089">
    <property type="entry name" value="MCPsignal_dom"/>
</dbReference>
<feature type="domain" description="HAMP" evidence="8">
    <location>
        <begin position="394"/>
        <end position="447"/>
    </location>
</feature>